<protein>
    <submittedName>
        <fullName evidence="2">DUF4105 domain-containing protein</fullName>
    </submittedName>
</protein>
<gene>
    <name evidence="2" type="ORF">FRC96_03095</name>
</gene>
<comment type="caution">
    <text evidence="2">The sequence shown here is derived from an EMBL/GenBank/DDBJ whole genome shotgun (WGS) entry which is preliminary data.</text>
</comment>
<dbReference type="Proteomes" id="UP000321046">
    <property type="component" value="Unassembled WGS sequence"/>
</dbReference>
<dbReference type="OrthoDB" id="5377135at2"/>
<feature type="domain" description="Lnb N-terminal periplasmic" evidence="1">
    <location>
        <begin position="371"/>
        <end position="540"/>
    </location>
</feature>
<evidence type="ECO:0000259" key="1">
    <source>
        <dbReference type="Pfam" id="PF13387"/>
    </source>
</evidence>
<evidence type="ECO:0000313" key="2">
    <source>
        <dbReference type="EMBL" id="TXD42666.1"/>
    </source>
</evidence>
<evidence type="ECO:0000313" key="3">
    <source>
        <dbReference type="Proteomes" id="UP000321046"/>
    </source>
</evidence>
<dbReference type="Pfam" id="PF13387">
    <property type="entry name" value="Lnb_N"/>
    <property type="match status" value="1"/>
</dbReference>
<reference evidence="2 3" key="1">
    <citation type="submission" date="2019-08" db="EMBL/GenBank/DDBJ databases">
        <title>Bradymonadales sp. TMQ2.</title>
        <authorList>
            <person name="Liang Q."/>
        </authorList>
    </citation>
    <scope>NUCLEOTIDE SEQUENCE [LARGE SCALE GENOMIC DNA]</scope>
    <source>
        <strain evidence="2 3">TMQ2</strain>
    </source>
</reference>
<organism evidence="2 3">
    <name type="scientific">Lujinxingia vulgaris</name>
    <dbReference type="NCBI Taxonomy" id="2600176"/>
    <lineage>
        <taxon>Bacteria</taxon>
        <taxon>Deltaproteobacteria</taxon>
        <taxon>Bradymonadales</taxon>
        <taxon>Lujinxingiaceae</taxon>
        <taxon>Lujinxingia</taxon>
    </lineage>
</organism>
<sequence>MRVQRSGGRRLTPVLRCRRISNSYRECGDVTYRSWWMGCGLSPARSCCALVMMAAVSMLASPASAVEALEQAAASAQHAVARSHHAHVAVSRASRLAQRANQRASALSEELLRRAGERDVLAAQTEARVAELRRRYGLIVDRPARWQPTEIAAIHNGARALPDPLFERLRRQPVRLVREQQACLFGMGRYSEACPTFSDDARAFYIYESPPLLGEGPVQEYAVLRAEEQRELQLRRAVVHLVMALEDRARGWSNTFDWQQVNGWHVAMRGPHNQDVWGYARPMGMRSAHLDFVTFAESYFVRPEDLLLERQDQPEVARRLEDLDPNATLGCQFFTASRALRGVMDERAPGWEEPERVLPRAAMAGARCPAFEAWARLDDLDGFDVLLAAATSRPQSLYGHLLLHVKYRGGGLVRGMGFEPVYQFGALTDSNVDPVDYLIKGVVGGFPTVLELNSFRGVDRLFLQYEKRNLRRFTLQLNPQQSHRLLERLWESERRTLYPYRFLNANCASFLVDLMEPALGLDLPERDGAIIMPTDVLDLLASVDNGDEGRLLIKRPDTLRSGREVAQEAARKRRALLLSLADAIDADRRTRAHFDALLEALEDPEPATRERAYANVEALFTTLATEHPEQAQLLVDTLYNSVLVERFFMDNAHYARRALLFAAQGPRPQLSAQELIARRRELYRDEDLVARAEAQAHWAAHTTIDIDPSTVSWSPDEQAVLDHEAKTRASYLRALQAQSRLIEAHLPDWDGVAYLDARAQRYLERMQALDARSKAPSGRHRLTLGGGATDALRTHLELSYSPIEDRLGEVRQRGYRGDIESRVFGLDLAAELGPDLQQTAETLQADLVIFRYASLQRTYGAVRRGFLDAAGWALDLRASHDGRRDLYFGLSATPSLLMPLWRARDDVNHLVVGLGAYVGFDAHRESSALLGADLQLRGQLHLFGSYANVLRLWASSAQLASLPGGWRYEVRAGLAAELLLATFDESPLVVGPFIDALYTTRDYRPLDDGQSPFFGTWRAGLRVELPF</sequence>
<dbReference type="InterPro" id="IPR025178">
    <property type="entry name" value="Lnb_N"/>
</dbReference>
<accession>A0A5C6XG85</accession>
<proteinExistence type="predicted"/>
<dbReference type="EMBL" id="VOSL01000014">
    <property type="protein sequence ID" value="TXD42666.1"/>
    <property type="molecule type" value="Genomic_DNA"/>
</dbReference>
<name>A0A5C6XG85_9DELT</name>
<dbReference type="AlphaFoldDB" id="A0A5C6XG85"/>